<evidence type="ECO:0000259" key="4">
    <source>
        <dbReference type="PROSITE" id="PS50002"/>
    </source>
</evidence>
<protein>
    <recommendedName>
        <fullName evidence="8">Rho guanine nucleotide exchange factor 7</fullName>
    </recommendedName>
</protein>
<feature type="compositionally biased region" description="Basic and acidic residues" evidence="3">
    <location>
        <begin position="489"/>
        <end position="498"/>
    </location>
</feature>
<feature type="domain" description="DH" evidence="5">
    <location>
        <begin position="91"/>
        <end position="271"/>
    </location>
</feature>
<dbReference type="SUPFAM" id="SSF48065">
    <property type="entry name" value="DBL homology domain (DH-domain)"/>
    <property type="match status" value="1"/>
</dbReference>
<dbReference type="Gene3D" id="1.20.5.390">
    <property type="entry name" value="L1 transposable element, trimerization domain"/>
    <property type="match status" value="1"/>
</dbReference>
<organism evidence="6 7">
    <name type="scientific">Oedothorax gibbosus</name>
    <dbReference type="NCBI Taxonomy" id="931172"/>
    <lineage>
        <taxon>Eukaryota</taxon>
        <taxon>Metazoa</taxon>
        <taxon>Ecdysozoa</taxon>
        <taxon>Arthropoda</taxon>
        <taxon>Chelicerata</taxon>
        <taxon>Arachnida</taxon>
        <taxon>Araneae</taxon>
        <taxon>Araneomorphae</taxon>
        <taxon>Entelegynae</taxon>
        <taxon>Araneoidea</taxon>
        <taxon>Linyphiidae</taxon>
        <taxon>Erigoninae</taxon>
        <taxon>Oedothorax</taxon>
    </lineage>
</organism>
<evidence type="ECO:0000256" key="3">
    <source>
        <dbReference type="SAM" id="MobiDB-lite"/>
    </source>
</evidence>
<feature type="domain" description="SH3" evidence="4">
    <location>
        <begin position="5"/>
        <end position="64"/>
    </location>
</feature>
<dbReference type="GO" id="GO:0005737">
    <property type="term" value="C:cytoplasm"/>
    <property type="evidence" value="ECO:0007669"/>
    <property type="project" value="TreeGrafter"/>
</dbReference>
<dbReference type="SUPFAM" id="SSF50729">
    <property type="entry name" value="PH domain-like"/>
    <property type="match status" value="1"/>
</dbReference>
<dbReference type="Pfam" id="PF14604">
    <property type="entry name" value="SH3_9"/>
    <property type="match status" value="1"/>
</dbReference>
<evidence type="ECO:0000259" key="5">
    <source>
        <dbReference type="PROSITE" id="PS50010"/>
    </source>
</evidence>
<dbReference type="SMART" id="SM00326">
    <property type="entry name" value="SH3"/>
    <property type="match status" value="1"/>
</dbReference>
<dbReference type="GO" id="GO:0005085">
    <property type="term" value="F:guanyl-nucleotide exchange factor activity"/>
    <property type="evidence" value="ECO:0007669"/>
    <property type="project" value="InterPro"/>
</dbReference>
<dbReference type="PRINTS" id="PR00452">
    <property type="entry name" value="SH3DOMAIN"/>
</dbReference>
<dbReference type="InterPro" id="IPR011993">
    <property type="entry name" value="PH-like_dom_sf"/>
</dbReference>
<gene>
    <name evidence="6" type="ORF">JTE90_012457</name>
</gene>
<accession>A0AAV6UFK1</accession>
<dbReference type="PROSITE" id="PS50002">
    <property type="entry name" value="SH3"/>
    <property type="match status" value="1"/>
</dbReference>
<dbReference type="CDD" id="cd11877">
    <property type="entry name" value="SH3_PIX"/>
    <property type="match status" value="1"/>
</dbReference>
<reference evidence="6 7" key="1">
    <citation type="journal article" date="2022" name="Nat. Ecol. Evol.">
        <title>A masculinizing supergene underlies an exaggerated male reproductive morph in a spider.</title>
        <authorList>
            <person name="Hendrickx F."/>
            <person name="De Corte Z."/>
            <person name="Sonet G."/>
            <person name="Van Belleghem S.M."/>
            <person name="Kostlbacher S."/>
            <person name="Vangestel C."/>
        </authorList>
    </citation>
    <scope>NUCLEOTIDE SEQUENCE [LARGE SCALE GENOMIC DNA]</scope>
    <source>
        <strain evidence="6">W744_W776</strain>
    </source>
</reference>
<dbReference type="SUPFAM" id="SSF50044">
    <property type="entry name" value="SH3-domain"/>
    <property type="match status" value="1"/>
</dbReference>
<dbReference type="Gene3D" id="2.30.29.30">
    <property type="entry name" value="Pleckstrin-homology domain (PH domain)/Phosphotyrosine-binding domain (PTB)"/>
    <property type="match status" value="1"/>
</dbReference>
<dbReference type="GO" id="GO:0016192">
    <property type="term" value="P:vesicle-mediated transport"/>
    <property type="evidence" value="ECO:0007669"/>
    <property type="project" value="UniProtKB-ARBA"/>
</dbReference>
<dbReference type="InterPro" id="IPR001452">
    <property type="entry name" value="SH3_domain"/>
</dbReference>
<evidence type="ECO:0000256" key="2">
    <source>
        <dbReference type="PROSITE-ProRule" id="PRU00192"/>
    </source>
</evidence>
<dbReference type="Pfam" id="PF16523">
    <property type="entry name" value="betaPIX_CC"/>
    <property type="match status" value="1"/>
</dbReference>
<feature type="region of interest" description="Disordered" evidence="3">
    <location>
        <begin position="462"/>
        <end position="498"/>
    </location>
</feature>
<keyword evidence="7" id="KW-1185">Reference proteome</keyword>
<dbReference type="Proteomes" id="UP000827092">
    <property type="component" value="Unassembled WGS sequence"/>
</dbReference>
<comment type="caution">
    <text evidence="6">The sequence shown here is derived from an EMBL/GenBank/DDBJ whole genome shotgun (WGS) entry which is preliminary data.</text>
</comment>
<evidence type="ECO:0008006" key="8">
    <source>
        <dbReference type="Google" id="ProtNLM"/>
    </source>
</evidence>
<sequence length="612" mass="68494">MITDHPVLVVKAIYNYKANNNDELCLKKGDVITVTQSLEGGWWEGTLNGVTGWFPSNYVRELKTETIKPEKSVVLPTEVPLSPNLNDIRLYRGIVFQDIVTTEKNHLADLQSLISNYLSPLKETDILSDIEYSYLINNLEEVCNSSKILLQMLEDVKGAAPESQRIGGEFIRVSVYMKNIHLNYSSGHPKAAAVIEKHKEALEKFLEELGANCPGLLTLTTGLSKPFRRLEKYPALLLELLNHTQEDHVDRGDTQRAASVYRDIANACAAIRKQKEMELEILSGNIKDWEGEPIQTLGPVLHMGSVIIVSEDRQRISRFLVAFPDTLLILSAKLGTFTFEGKLPLASLAVRKLDPLDGHPYSFEISGNLVQRFSAICASADSLNQWLNVLTSQGVRSPVHSSRQSTLSRTSPSHMRTSISPINSLQALPVAHSSRSSSPDENKSNNRIAAAAREVKKKVWPNWNLRPHPPMRASLTTQSEVKLRRSNSCKKEKDYESEGDLPVRHMLETLNSYERTRNTMPSATASAPPRLNFHEDKIIIDGFGEDGTEIREKTLVDTVYMLKDQIQELKGEVSSLNKALSEEITARKKLETLVKKHLLPNHVNHVSTSLEG</sequence>
<dbReference type="Pfam" id="PF00621">
    <property type="entry name" value="RhoGEF"/>
    <property type="match status" value="1"/>
</dbReference>
<dbReference type="AlphaFoldDB" id="A0AAV6UFK1"/>
<dbReference type="FunFam" id="2.30.30.40:FF:000072">
    <property type="entry name" value="Unconventional Myosin IB"/>
    <property type="match status" value="1"/>
</dbReference>
<dbReference type="CDD" id="cd00160">
    <property type="entry name" value="RhoGEF"/>
    <property type="match status" value="1"/>
</dbReference>
<dbReference type="Gene3D" id="1.20.900.10">
    <property type="entry name" value="Dbl homology (DH) domain"/>
    <property type="match status" value="1"/>
</dbReference>
<dbReference type="EMBL" id="JAFNEN010000462">
    <property type="protein sequence ID" value="KAG8182443.1"/>
    <property type="molecule type" value="Genomic_DNA"/>
</dbReference>
<evidence type="ECO:0000256" key="1">
    <source>
        <dbReference type="ARBA" id="ARBA00022443"/>
    </source>
</evidence>
<dbReference type="InterPro" id="IPR000219">
    <property type="entry name" value="DH_dom"/>
</dbReference>
<dbReference type="Gene3D" id="2.30.30.40">
    <property type="entry name" value="SH3 Domains"/>
    <property type="match status" value="1"/>
</dbReference>
<dbReference type="PANTHER" id="PTHR46026">
    <property type="entry name" value="RHO-TYPE GUANINE NUCLEOTIDE EXCHANGE FACTOR, ISOFORM F"/>
    <property type="match status" value="1"/>
</dbReference>
<evidence type="ECO:0000313" key="7">
    <source>
        <dbReference type="Proteomes" id="UP000827092"/>
    </source>
</evidence>
<dbReference type="SMART" id="SM00325">
    <property type="entry name" value="RhoGEF"/>
    <property type="match status" value="1"/>
</dbReference>
<feature type="region of interest" description="Disordered" evidence="3">
    <location>
        <begin position="398"/>
        <end position="445"/>
    </location>
</feature>
<dbReference type="InterPro" id="IPR035899">
    <property type="entry name" value="DBL_dom_sf"/>
</dbReference>
<dbReference type="PANTHER" id="PTHR46026:SF1">
    <property type="entry name" value="RHO-TYPE GUANINE NUCLEOTIDE EXCHANGE FACTOR, ISOFORM F"/>
    <property type="match status" value="1"/>
</dbReference>
<keyword evidence="1 2" id="KW-0728">SH3 domain</keyword>
<dbReference type="InterPro" id="IPR036028">
    <property type="entry name" value="SH3-like_dom_sf"/>
</dbReference>
<evidence type="ECO:0000313" key="6">
    <source>
        <dbReference type="EMBL" id="KAG8182443.1"/>
    </source>
</evidence>
<proteinExistence type="predicted"/>
<dbReference type="InterPro" id="IPR032409">
    <property type="entry name" value="GEF6/7_CC"/>
</dbReference>
<name>A0AAV6UFK1_9ARAC</name>
<dbReference type="PROSITE" id="PS50010">
    <property type="entry name" value="DH_2"/>
    <property type="match status" value="1"/>
</dbReference>
<feature type="compositionally biased region" description="Polar residues" evidence="3">
    <location>
        <begin position="398"/>
        <end position="426"/>
    </location>
</feature>